<proteinExistence type="predicted"/>
<reference evidence="1 2" key="1">
    <citation type="submission" date="2018-06" db="EMBL/GenBank/DDBJ databases">
        <title>Comparative genomics reveals the genomic features of Rhizophagus irregularis, R. cerebriforme, R. diaphanum and Gigaspora rosea, and their symbiotic lifestyle signature.</title>
        <authorList>
            <person name="Morin E."/>
            <person name="San Clemente H."/>
            <person name="Chen E.C.H."/>
            <person name="De La Providencia I."/>
            <person name="Hainaut M."/>
            <person name="Kuo A."/>
            <person name="Kohler A."/>
            <person name="Murat C."/>
            <person name="Tang N."/>
            <person name="Roy S."/>
            <person name="Loubradou J."/>
            <person name="Henrissat B."/>
            <person name="Grigoriev I.V."/>
            <person name="Corradi N."/>
            <person name="Roux C."/>
            <person name="Martin F.M."/>
        </authorList>
    </citation>
    <scope>NUCLEOTIDE SEQUENCE [LARGE SCALE GENOMIC DNA]</scope>
    <source>
        <strain evidence="1 2">DAOM 227022</strain>
    </source>
</reference>
<accession>A0A397SPA0</accession>
<organism evidence="1 2">
    <name type="scientific">Glomus cerebriforme</name>
    <dbReference type="NCBI Taxonomy" id="658196"/>
    <lineage>
        <taxon>Eukaryota</taxon>
        <taxon>Fungi</taxon>
        <taxon>Fungi incertae sedis</taxon>
        <taxon>Mucoromycota</taxon>
        <taxon>Glomeromycotina</taxon>
        <taxon>Glomeromycetes</taxon>
        <taxon>Glomerales</taxon>
        <taxon>Glomeraceae</taxon>
        <taxon>Glomus</taxon>
    </lineage>
</organism>
<dbReference type="OrthoDB" id="2303126at2759"/>
<evidence type="ECO:0000313" key="1">
    <source>
        <dbReference type="EMBL" id="RIA86436.1"/>
    </source>
</evidence>
<keyword evidence="2" id="KW-1185">Reference proteome</keyword>
<protein>
    <submittedName>
        <fullName evidence="1">Uncharacterized protein</fullName>
    </submittedName>
</protein>
<evidence type="ECO:0000313" key="2">
    <source>
        <dbReference type="Proteomes" id="UP000265703"/>
    </source>
</evidence>
<dbReference type="AlphaFoldDB" id="A0A397SPA0"/>
<dbReference type="EMBL" id="QKYT01000364">
    <property type="protein sequence ID" value="RIA86436.1"/>
    <property type="molecule type" value="Genomic_DNA"/>
</dbReference>
<gene>
    <name evidence="1" type="ORF">C1645_829304</name>
</gene>
<dbReference type="Proteomes" id="UP000265703">
    <property type="component" value="Unassembled WGS sequence"/>
</dbReference>
<sequence>MRKSSIRKIIFHLAEGANYISEVIVAEDVTFLNIYNKSENEVLRLLISKLPCMDRLTCQYIKKDGSKLPRIGRFICQYIKRDGSICEKGCWRPEGCARHFNARPRTICPVYKMGTYSDTGICSTHGGIYDHAWRESKKTKIESDMVKT</sequence>
<comment type="caution">
    <text evidence="1">The sequence shown here is derived from an EMBL/GenBank/DDBJ whole genome shotgun (WGS) entry which is preliminary data.</text>
</comment>
<name>A0A397SPA0_9GLOM</name>